<evidence type="ECO:0000256" key="2">
    <source>
        <dbReference type="ARBA" id="ARBA00009272"/>
    </source>
</evidence>
<dbReference type="PANTHER" id="PTHR34653:SF1">
    <property type="entry name" value="FLAGELLAR HOOK-BASAL BODY COMPLEX PROTEIN FLIE"/>
    <property type="match status" value="1"/>
</dbReference>
<dbReference type="OrthoDB" id="9812413at2"/>
<dbReference type="GO" id="GO:0009425">
    <property type="term" value="C:bacterial-type flagellum basal body"/>
    <property type="evidence" value="ECO:0007669"/>
    <property type="project" value="UniProtKB-SubCell"/>
</dbReference>
<evidence type="ECO:0000256" key="5">
    <source>
        <dbReference type="NCBIfam" id="TIGR00205"/>
    </source>
</evidence>
<dbReference type="AlphaFoldDB" id="A0A2Z5FST1"/>
<dbReference type="GO" id="GO:0005198">
    <property type="term" value="F:structural molecule activity"/>
    <property type="evidence" value="ECO:0007669"/>
    <property type="project" value="UniProtKB-UniRule"/>
</dbReference>
<dbReference type="EMBL" id="CP030840">
    <property type="protein sequence ID" value="AXC09524.1"/>
    <property type="molecule type" value="Genomic_DNA"/>
</dbReference>
<evidence type="ECO:0000313" key="7">
    <source>
        <dbReference type="EMBL" id="AXC09524.1"/>
    </source>
</evidence>
<dbReference type="RefSeq" id="WP_114205350.1">
    <property type="nucleotide sequence ID" value="NZ_CP030840.1"/>
</dbReference>
<accession>A0A2Z5FST1</accession>
<evidence type="ECO:0000256" key="4">
    <source>
        <dbReference type="HAMAP-Rule" id="MF_00724"/>
    </source>
</evidence>
<keyword evidence="3 4" id="KW-0975">Bacterial flagellum</keyword>
<dbReference type="GO" id="GO:0003774">
    <property type="term" value="F:cytoskeletal motor activity"/>
    <property type="evidence" value="ECO:0007669"/>
    <property type="project" value="InterPro"/>
</dbReference>
<comment type="similarity">
    <text evidence="2 4">Belongs to the FliE family.</text>
</comment>
<feature type="compositionally biased region" description="Polar residues" evidence="6">
    <location>
        <begin position="1"/>
        <end position="23"/>
    </location>
</feature>
<dbReference type="PANTHER" id="PTHR34653">
    <property type="match status" value="1"/>
</dbReference>
<evidence type="ECO:0000256" key="6">
    <source>
        <dbReference type="SAM" id="MobiDB-lite"/>
    </source>
</evidence>
<evidence type="ECO:0000256" key="1">
    <source>
        <dbReference type="ARBA" id="ARBA00004117"/>
    </source>
</evidence>
<feature type="region of interest" description="Disordered" evidence="6">
    <location>
        <begin position="1"/>
        <end position="25"/>
    </location>
</feature>
<name>A0A2Z5FST1_9BACT</name>
<proteinExistence type="inferred from homology"/>
<evidence type="ECO:0000313" key="8">
    <source>
        <dbReference type="Proteomes" id="UP000253606"/>
    </source>
</evidence>
<protein>
    <recommendedName>
        <fullName evidence="4 5">Flagellar hook-basal body complex protein FliE</fullName>
    </recommendedName>
</protein>
<comment type="subcellular location">
    <subcellularLocation>
        <location evidence="1 4">Bacterial flagellum basal body</location>
    </subcellularLocation>
</comment>
<dbReference type="Proteomes" id="UP000253606">
    <property type="component" value="Chromosome"/>
</dbReference>
<dbReference type="InterPro" id="IPR001624">
    <property type="entry name" value="FliE"/>
</dbReference>
<organism evidence="7 8">
    <name type="scientific">Acidisarcina polymorpha</name>
    <dbReference type="NCBI Taxonomy" id="2211140"/>
    <lineage>
        <taxon>Bacteria</taxon>
        <taxon>Pseudomonadati</taxon>
        <taxon>Acidobacteriota</taxon>
        <taxon>Terriglobia</taxon>
        <taxon>Terriglobales</taxon>
        <taxon>Acidobacteriaceae</taxon>
        <taxon>Acidisarcina</taxon>
    </lineage>
</organism>
<dbReference type="KEGG" id="abas:ACPOL_0139"/>
<keyword evidence="8" id="KW-1185">Reference proteome</keyword>
<sequence>MQTQFSILQAQAASPSSSGTLTGAANPIGDASAPFAGVLSDALENLKGLEDQASSNIEGLVGGRGVDIHTAMIATQKSDLAFEMALAVRGKMVAAYQSMMSIQF</sequence>
<reference evidence="7 8" key="1">
    <citation type="journal article" date="2018" name="Front. Microbiol.">
        <title>Hydrolytic Capabilities as a Key to Environmental Success: Chitinolytic and Cellulolytic Acidobacteria From Acidic Sub-arctic Soils and Boreal Peatlands.</title>
        <authorList>
            <person name="Belova S.E."/>
            <person name="Ravin N.V."/>
            <person name="Pankratov T.A."/>
            <person name="Rakitin A.L."/>
            <person name="Ivanova A.A."/>
            <person name="Beletsky A.V."/>
            <person name="Mardanov A.V."/>
            <person name="Sinninghe Damste J.S."/>
            <person name="Dedysh S.N."/>
        </authorList>
    </citation>
    <scope>NUCLEOTIDE SEQUENCE [LARGE SCALE GENOMIC DNA]</scope>
    <source>
        <strain evidence="7 8">SBC82</strain>
    </source>
</reference>
<gene>
    <name evidence="4" type="primary">fliE</name>
    <name evidence="7" type="ORF">ACPOL_0139</name>
</gene>
<dbReference type="Pfam" id="PF02049">
    <property type="entry name" value="FliE"/>
    <property type="match status" value="1"/>
</dbReference>
<dbReference type="GO" id="GO:0071973">
    <property type="term" value="P:bacterial-type flagellum-dependent cell motility"/>
    <property type="evidence" value="ECO:0007669"/>
    <property type="project" value="InterPro"/>
</dbReference>
<dbReference type="PRINTS" id="PR01006">
    <property type="entry name" value="FLGHOOKFLIE"/>
</dbReference>
<dbReference type="HAMAP" id="MF_00724">
    <property type="entry name" value="FliE"/>
    <property type="match status" value="1"/>
</dbReference>
<dbReference type="NCBIfam" id="TIGR00205">
    <property type="entry name" value="fliE"/>
    <property type="match status" value="1"/>
</dbReference>
<evidence type="ECO:0000256" key="3">
    <source>
        <dbReference type="ARBA" id="ARBA00023143"/>
    </source>
</evidence>